<keyword evidence="2" id="KW-1185">Reference proteome</keyword>
<accession>A0ABX3PD65</accession>
<dbReference type="EMBL" id="MSPX01000010">
    <property type="protein sequence ID" value="OQP86016.1"/>
    <property type="molecule type" value="Genomic_DNA"/>
</dbReference>
<name>A0ABX3PD65_9HYPH</name>
<organism evidence="1 2">
    <name type="scientific">Xaviernesmea rhizosphaerae</name>
    <dbReference type="NCBI Taxonomy" id="1672749"/>
    <lineage>
        <taxon>Bacteria</taxon>
        <taxon>Pseudomonadati</taxon>
        <taxon>Pseudomonadota</taxon>
        <taxon>Alphaproteobacteria</taxon>
        <taxon>Hyphomicrobiales</taxon>
        <taxon>Rhizobiaceae</taxon>
        <taxon>Rhizobium/Agrobacterium group</taxon>
        <taxon>Xaviernesmea</taxon>
    </lineage>
</organism>
<dbReference type="RefSeq" id="WP_081176490.1">
    <property type="nucleotide sequence ID" value="NZ_MSPX01000010.1"/>
</dbReference>
<evidence type="ECO:0000313" key="2">
    <source>
        <dbReference type="Proteomes" id="UP000192652"/>
    </source>
</evidence>
<dbReference type="Proteomes" id="UP000192652">
    <property type="component" value="Unassembled WGS sequence"/>
</dbReference>
<proteinExistence type="predicted"/>
<evidence type="ECO:0000313" key="1">
    <source>
        <dbReference type="EMBL" id="OQP86016.1"/>
    </source>
</evidence>
<comment type="caution">
    <text evidence="1">The sequence shown here is derived from an EMBL/GenBank/DDBJ whole genome shotgun (WGS) entry which is preliminary data.</text>
</comment>
<sequence>MSLREKFEDWDTLALWHHNRHKDLYSSTFMRGKPVNDPIFTTVFTAIFSEIGLSAAATSVAAQIGSAVAMTASTRGITVIGP</sequence>
<gene>
    <name evidence="1" type="ORF">BTR14_13110</name>
</gene>
<protein>
    <submittedName>
        <fullName evidence="1">Uncharacterized protein</fullName>
    </submittedName>
</protein>
<reference evidence="1 2" key="1">
    <citation type="journal article" date="2017" name="Antonie Van Leeuwenhoek">
        <title>Rhizobium rhizosphaerae sp. nov., a novel species isolated from rice rhizosphere.</title>
        <authorList>
            <person name="Zhao J.J."/>
            <person name="Zhang J."/>
            <person name="Zhang R.J."/>
            <person name="Zhang C.W."/>
            <person name="Yin H.Q."/>
            <person name="Zhang X.X."/>
        </authorList>
    </citation>
    <scope>NUCLEOTIDE SEQUENCE [LARGE SCALE GENOMIC DNA]</scope>
    <source>
        <strain evidence="1 2">RD15</strain>
    </source>
</reference>